<protein>
    <submittedName>
        <fullName evidence="1">Uncharacterized protein</fullName>
    </submittedName>
</protein>
<proteinExistence type="predicted"/>
<accession>A0ABQ9HTP8</accession>
<comment type="caution">
    <text evidence="1">The sequence shown here is derived from an EMBL/GenBank/DDBJ whole genome shotgun (WGS) entry which is preliminary data.</text>
</comment>
<sequence>MATKEEWNDGIDPACCKSYYDLYRGTATRTYQSIGTRLNDDSSVNIMGDETTESSKPFTLKRKYQYVFNTEFNIALFRSKKDLFSQSTSYENSSQEEEIQLQQKYDDHQKEKNLSREVKESNIAASRDQTYDNIVACFDMEAVIPLPCGNVSIFFYKRKLNALNFTIYDATNDNLHIPKVYHFFYEQLQTASCRTASAESLQARNWIYCYGLQLSLAASSRYALLYVTHLITHLIQTDALTASLLHLLLGKPGNN</sequence>
<keyword evidence="2" id="KW-1185">Reference proteome</keyword>
<dbReference type="Proteomes" id="UP001159363">
    <property type="component" value="Chromosome X"/>
</dbReference>
<gene>
    <name evidence="1" type="ORF">PR048_013966</name>
</gene>
<organism evidence="1 2">
    <name type="scientific">Dryococelus australis</name>
    <dbReference type="NCBI Taxonomy" id="614101"/>
    <lineage>
        <taxon>Eukaryota</taxon>
        <taxon>Metazoa</taxon>
        <taxon>Ecdysozoa</taxon>
        <taxon>Arthropoda</taxon>
        <taxon>Hexapoda</taxon>
        <taxon>Insecta</taxon>
        <taxon>Pterygota</taxon>
        <taxon>Neoptera</taxon>
        <taxon>Polyneoptera</taxon>
        <taxon>Phasmatodea</taxon>
        <taxon>Verophasmatodea</taxon>
        <taxon>Anareolatae</taxon>
        <taxon>Phasmatidae</taxon>
        <taxon>Eurycanthinae</taxon>
        <taxon>Dryococelus</taxon>
    </lineage>
</organism>
<name>A0ABQ9HTP8_9NEOP</name>
<evidence type="ECO:0000313" key="1">
    <source>
        <dbReference type="EMBL" id="KAJ8887748.1"/>
    </source>
</evidence>
<dbReference type="PANTHER" id="PTHR10773">
    <property type="entry name" value="DNA-DIRECTED RNA POLYMERASES I, II, AND III SUBUNIT RPABC2"/>
    <property type="match status" value="1"/>
</dbReference>
<reference evidence="1 2" key="1">
    <citation type="submission" date="2023-02" db="EMBL/GenBank/DDBJ databases">
        <title>LHISI_Scaffold_Assembly.</title>
        <authorList>
            <person name="Stuart O.P."/>
            <person name="Cleave R."/>
            <person name="Magrath M.J.L."/>
            <person name="Mikheyev A.S."/>
        </authorList>
    </citation>
    <scope>NUCLEOTIDE SEQUENCE [LARGE SCALE GENOMIC DNA]</scope>
    <source>
        <strain evidence="1">Daus_M_001</strain>
        <tissue evidence="1">Leg muscle</tissue>
    </source>
</reference>
<evidence type="ECO:0000313" key="2">
    <source>
        <dbReference type="Proteomes" id="UP001159363"/>
    </source>
</evidence>
<dbReference type="PANTHER" id="PTHR10773:SF19">
    <property type="match status" value="1"/>
</dbReference>
<dbReference type="EMBL" id="JARBHB010000004">
    <property type="protein sequence ID" value="KAJ8887748.1"/>
    <property type="molecule type" value="Genomic_DNA"/>
</dbReference>